<evidence type="ECO:0000313" key="3">
    <source>
        <dbReference type="Proteomes" id="UP000324143"/>
    </source>
</evidence>
<dbReference type="GO" id="GO:0032259">
    <property type="term" value="P:methylation"/>
    <property type="evidence" value="ECO:0007669"/>
    <property type="project" value="UniProtKB-KW"/>
</dbReference>
<evidence type="ECO:0000259" key="1">
    <source>
        <dbReference type="Pfam" id="PF13847"/>
    </source>
</evidence>
<accession>A0A5D0MJ43</accession>
<dbReference type="Proteomes" id="UP000324143">
    <property type="component" value="Unassembled WGS sequence"/>
</dbReference>
<keyword evidence="2" id="KW-0808">Transferase</keyword>
<organism evidence="2 3">
    <name type="scientific">Candidatus Mcinerneyibacterium aminivorans</name>
    <dbReference type="NCBI Taxonomy" id="2703815"/>
    <lineage>
        <taxon>Bacteria</taxon>
        <taxon>Candidatus Macinerneyibacteriota</taxon>
        <taxon>Candidatus Mcinerneyibacteria</taxon>
        <taxon>Candidatus Mcinerneyibacteriales</taxon>
        <taxon>Candidatus Mcinerneyibacteriaceae</taxon>
        <taxon>Candidatus Mcinerneyibacterium</taxon>
    </lineage>
</organism>
<protein>
    <submittedName>
        <fullName evidence="2">Class I SAM-dependent methyltransferase</fullName>
    </submittedName>
</protein>
<keyword evidence="3" id="KW-1185">Reference proteome</keyword>
<dbReference type="GO" id="GO:0008168">
    <property type="term" value="F:methyltransferase activity"/>
    <property type="evidence" value="ECO:0007669"/>
    <property type="project" value="UniProtKB-KW"/>
</dbReference>
<dbReference type="Gene3D" id="3.40.50.150">
    <property type="entry name" value="Vaccinia Virus protein VP39"/>
    <property type="match status" value="1"/>
</dbReference>
<dbReference type="SUPFAM" id="SSF53335">
    <property type="entry name" value="S-adenosyl-L-methionine-dependent methyltransferases"/>
    <property type="match status" value="1"/>
</dbReference>
<sequence>MKNKKYSFIFQNLNLSHKTILDAATGAGGATLRWAKEIDKSDANSKIISVDKYDIPGENEKEWKNSIIQTLGDYKKYVRLKKGDIFNLDFIKNNSIDIINCDNTIVFLNKKPLKLMKALKEFKRVLRPGGMLIIVSEDSYTKFNSQNKNQWKRWSLSKAIYNLNGKTWSNEPKLKEVMDALKILSFKKEDSLKIDPIRNDTNYKTIINEWKKIMDIEVDTLQFSENLKSSLKKEVEKIYNQVLEEKYLMTFSYWILKARLKEKS</sequence>
<keyword evidence="2" id="KW-0489">Methyltransferase</keyword>
<evidence type="ECO:0000313" key="2">
    <source>
        <dbReference type="EMBL" id="TYB31258.1"/>
    </source>
</evidence>
<name>A0A5D0MJ43_9BACT</name>
<dbReference type="InterPro" id="IPR025714">
    <property type="entry name" value="Methyltranfer_dom"/>
</dbReference>
<feature type="domain" description="Methyltransferase" evidence="1">
    <location>
        <begin position="16"/>
        <end position="158"/>
    </location>
</feature>
<reference evidence="2" key="1">
    <citation type="submission" date="2019-08" db="EMBL/GenBank/DDBJ databases">
        <title>Genomic characterization of a novel candidate phylum (ARYD3) from a high temperature, high salinity tertiary oil reservoir in north central Oklahoma, USA.</title>
        <authorList>
            <person name="Youssef N.H."/>
            <person name="Yadav A."/>
            <person name="Elshahed M.S."/>
        </authorList>
    </citation>
    <scope>NUCLEOTIDE SEQUENCE [LARGE SCALE GENOMIC DNA]</scope>
    <source>
        <strain evidence="2">ARYD3</strain>
    </source>
</reference>
<dbReference type="AlphaFoldDB" id="A0A5D0MJ43"/>
<comment type="caution">
    <text evidence="2">The sequence shown here is derived from an EMBL/GenBank/DDBJ whole genome shotgun (WGS) entry which is preliminary data.</text>
</comment>
<dbReference type="EMBL" id="VSIX01000043">
    <property type="protein sequence ID" value="TYB31258.1"/>
    <property type="molecule type" value="Genomic_DNA"/>
</dbReference>
<dbReference type="InterPro" id="IPR029063">
    <property type="entry name" value="SAM-dependent_MTases_sf"/>
</dbReference>
<dbReference type="CDD" id="cd02440">
    <property type="entry name" value="AdoMet_MTases"/>
    <property type="match status" value="1"/>
</dbReference>
<gene>
    <name evidence="2" type="ORF">FXF47_05015</name>
</gene>
<proteinExistence type="predicted"/>
<dbReference type="Pfam" id="PF13847">
    <property type="entry name" value="Methyltransf_31"/>
    <property type="match status" value="1"/>
</dbReference>